<dbReference type="PROSITE" id="PS00523">
    <property type="entry name" value="SULFATASE_1"/>
    <property type="match status" value="1"/>
</dbReference>
<dbReference type="InterPro" id="IPR017850">
    <property type="entry name" value="Alkaline_phosphatase_core_sf"/>
</dbReference>
<dbReference type="InterPro" id="IPR052701">
    <property type="entry name" value="GAG_Ulvan_Degrading_Sulfatases"/>
</dbReference>
<proteinExistence type="inferred from homology"/>
<dbReference type="GO" id="GO:0016787">
    <property type="term" value="F:hydrolase activity"/>
    <property type="evidence" value="ECO:0007669"/>
    <property type="project" value="UniProtKB-KW"/>
</dbReference>
<evidence type="ECO:0000256" key="2">
    <source>
        <dbReference type="ARBA" id="ARBA00022801"/>
    </source>
</evidence>
<dbReference type="InterPro" id="IPR000917">
    <property type="entry name" value="Sulfatase_N"/>
</dbReference>
<dbReference type="PANTHER" id="PTHR43751">
    <property type="entry name" value="SULFATASE"/>
    <property type="match status" value="1"/>
</dbReference>
<evidence type="ECO:0000259" key="3">
    <source>
        <dbReference type="Pfam" id="PF00884"/>
    </source>
</evidence>
<dbReference type="EMBL" id="FNNJ01000001">
    <property type="protein sequence ID" value="SDW32281.1"/>
    <property type="molecule type" value="Genomic_DNA"/>
</dbReference>
<dbReference type="SUPFAM" id="SSF53649">
    <property type="entry name" value="Alkaline phosphatase-like"/>
    <property type="match status" value="1"/>
</dbReference>
<dbReference type="OrthoDB" id="9815108at2"/>
<dbReference type="AlphaFoldDB" id="A0A1H2SKY2"/>
<gene>
    <name evidence="4" type="ORF">SAMN05444411_101481</name>
</gene>
<accession>A0A1H2SKY2</accession>
<dbReference type="Pfam" id="PF00884">
    <property type="entry name" value="Sulfatase"/>
    <property type="match status" value="1"/>
</dbReference>
<dbReference type="CDD" id="cd16027">
    <property type="entry name" value="SGSH"/>
    <property type="match status" value="1"/>
</dbReference>
<comment type="similarity">
    <text evidence="1">Belongs to the sulfatase family.</text>
</comment>
<dbReference type="Proteomes" id="UP000199595">
    <property type="component" value="Unassembled WGS sequence"/>
</dbReference>
<dbReference type="InterPro" id="IPR024607">
    <property type="entry name" value="Sulfatase_CS"/>
</dbReference>
<reference evidence="4 5" key="1">
    <citation type="submission" date="2016-10" db="EMBL/GenBank/DDBJ databases">
        <authorList>
            <person name="de Groot N.N."/>
        </authorList>
    </citation>
    <scope>NUCLEOTIDE SEQUENCE [LARGE SCALE GENOMIC DNA]</scope>
    <source>
        <strain evidence="4 5">DSM 24956</strain>
    </source>
</reference>
<keyword evidence="5" id="KW-1185">Reference proteome</keyword>
<keyword evidence="2" id="KW-0378">Hydrolase</keyword>
<evidence type="ECO:0000313" key="4">
    <source>
        <dbReference type="EMBL" id="SDW32281.1"/>
    </source>
</evidence>
<dbReference type="STRING" id="762486.SAMN05444411_101481"/>
<protein>
    <submittedName>
        <fullName evidence="4">Uncharacterized sulfatase</fullName>
    </submittedName>
</protein>
<organism evidence="4 5">
    <name type="scientific">Lutibacter oricola</name>
    <dbReference type="NCBI Taxonomy" id="762486"/>
    <lineage>
        <taxon>Bacteria</taxon>
        <taxon>Pseudomonadati</taxon>
        <taxon>Bacteroidota</taxon>
        <taxon>Flavobacteriia</taxon>
        <taxon>Flavobacteriales</taxon>
        <taxon>Flavobacteriaceae</taxon>
        <taxon>Lutibacter</taxon>
    </lineage>
</organism>
<sequence>MYKSKIILLLLSVIALNTSCQSKKVEKKPNLLFCIADDVSFIHTSINGTAELSTPNFDRVANSGVLFNNAYCNVSSCAPSRASILTGKNIWELEEGGLLFGGLKKEYPTFSTALKNIGYATGYSGKGYMPASHKEPYQAQPLAPEYNKIRNKVPQFMSNKDYAGNFDEFLSKKDKDAPFFFWYGSHEAHRKYNPGIGVKSGKDISKIKVPGFLPDNDLVRSDIADYYYEIEWFDSHLGRMIKTLEEAGELENTIIIVTADNGMPFPRAKASCYDYGTHMPLAICWGNKIKGGATVDDFISFTDFAPTLLEAVGLEIPKGTTGKSFLDVLFSEKSGQVDKKRDRVFTALERHAYCRPEGLTYPVRTIRKGDFLYMVNFEPSRYPGGDPDFFSPHQGFYGEVDASPSRTHLIENKDSEPTKYYFDLQFAKRPKIELYNVKEDPYNLHNLASNEKYAELCKELKAELFQYLKETGDPRMEGKAPWDNYPYYFNGLDKKHLLPIGKRDVDYQKNQEKTTRIY</sequence>
<feature type="domain" description="Sulfatase N-terminal" evidence="3">
    <location>
        <begin position="29"/>
        <end position="313"/>
    </location>
</feature>
<dbReference type="RefSeq" id="WP_090119334.1">
    <property type="nucleotide sequence ID" value="NZ_FNNJ01000001.1"/>
</dbReference>
<evidence type="ECO:0000313" key="5">
    <source>
        <dbReference type="Proteomes" id="UP000199595"/>
    </source>
</evidence>
<dbReference type="PANTHER" id="PTHR43751:SF1">
    <property type="entry name" value="SULFATASE ATSG-RELATED"/>
    <property type="match status" value="1"/>
</dbReference>
<name>A0A1H2SKY2_9FLAO</name>
<dbReference type="Gene3D" id="3.40.720.10">
    <property type="entry name" value="Alkaline Phosphatase, subunit A"/>
    <property type="match status" value="1"/>
</dbReference>
<evidence type="ECO:0000256" key="1">
    <source>
        <dbReference type="ARBA" id="ARBA00008779"/>
    </source>
</evidence>